<feature type="compositionally biased region" description="Pro residues" evidence="1">
    <location>
        <begin position="1"/>
        <end position="14"/>
    </location>
</feature>
<protein>
    <submittedName>
        <fullName evidence="2">Uncharacterized protein</fullName>
    </submittedName>
</protein>
<name>A0ABQ7QNC8_PLUXY</name>
<evidence type="ECO:0000256" key="1">
    <source>
        <dbReference type="SAM" id="MobiDB-lite"/>
    </source>
</evidence>
<feature type="region of interest" description="Disordered" evidence="1">
    <location>
        <begin position="1"/>
        <end position="62"/>
    </location>
</feature>
<keyword evidence="3" id="KW-1185">Reference proteome</keyword>
<dbReference type="EMBL" id="JAHIBW010000011">
    <property type="protein sequence ID" value="KAG7306545.1"/>
    <property type="molecule type" value="Genomic_DNA"/>
</dbReference>
<gene>
    <name evidence="2" type="ORF">JYU34_007907</name>
</gene>
<accession>A0ABQ7QNC8</accession>
<evidence type="ECO:0000313" key="3">
    <source>
        <dbReference type="Proteomes" id="UP000823941"/>
    </source>
</evidence>
<evidence type="ECO:0000313" key="2">
    <source>
        <dbReference type="EMBL" id="KAG7306545.1"/>
    </source>
</evidence>
<proteinExistence type="predicted"/>
<organism evidence="2 3">
    <name type="scientific">Plutella xylostella</name>
    <name type="common">Diamondback moth</name>
    <name type="synonym">Plutella maculipennis</name>
    <dbReference type="NCBI Taxonomy" id="51655"/>
    <lineage>
        <taxon>Eukaryota</taxon>
        <taxon>Metazoa</taxon>
        <taxon>Ecdysozoa</taxon>
        <taxon>Arthropoda</taxon>
        <taxon>Hexapoda</taxon>
        <taxon>Insecta</taxon>
        <taxon>Pterygota</taxon>
        <taxon>Neoptera</taxon>
        <taxon>Endopterygota</taxon>
        <taxon>Lepidoptera</taxon>
        <taxon>Glossata</taxon>
        <taxon>Ditrysia</taxon>
        <taxon>Yponomeutoidea</taxon>
        <taxon>Plutellidae</taxon>
        <taxon>Plutella</taxon>
    </lineage>
</organism>
<comment type="caution">
    <text evidence="2">The sequence shown here is derived from an EMBL/GenBank/DDBJ whole genome shotgun (WGS) entry which is preliminary data.</text>
</comment>
<dbReference type="Proteomes" id="UP000823941">
    <property type="component" value="Chromosome 11"/>
</dbReference>
<reference evidence="2 3" key="1">
    <citation type="submission" date="2021-06" db="EMBL/GenBank/DDBJ databases">
        <title>A haploid diamondback moth (Plutella xylostella L.) genome assembly resolves 31 chromosomes and identifies a diamide resistance mutation.</title>
        <authorList>
            <person name="Ward C.M."/>
            <person name="Perry K.D."/>
            <person name="Baker G."/>
            <person name="Powis K."/>
            <person name="Heckel D.G."/>
            <person name="Baxter S.W."/>
        </authorList>
    </citation>
    <scope>NUCLEOTIDE SEQUENCE [LARGE SCALE GENOMIC DNA]</scope>
    <source>
        <strain evidence="2 3">LV</strain>
        <tissue evidence="2">Single pupa</tissue>
    </source>
</reference>
<sequence>MQPAPRHPALPQPSGPDAGQTPVQTPKHPEVLQPKDLDTEPPVPIPKRPEVQQVKDRGPTSR</sequence>
<feature type="compositionally biased region" description="Basic and acidic residues" evidence="1">
    <location>
        <begin position="27"/>
        <end position="38"/>
    </location>
</feature>
<feature type="compositionally biased region" description="Basic and acidic residues" evidence="1">
    <location>
        <begin position="47"/>
        <end position="62"/>
    </location>
</feature>